<dbReference type="InterPro" id="IPR029057">
    <property type="entry name" value="PRTase-like"/>
</dbReference>
<evidence type="ECO:0000259" key="2">
    <source>
        <dbReference type="Pfam" id="PF18912"/>
    </source>
</evidence>
<proteinExistence type="inferred from homology"/>
<dbReference type="GO" id="GO:0016757">
    <property type="term" value="F:glycosyltransferase activity"/>
    <property type="evidence" value="ECO:0007669"/>
    <property type="project" value="UniProtKB-KW"/>
</dbReference>
<dbReference type="PANTHER" id="PTHR47505:SF1">
    <property type="entry name" value="DNA UTILIZATION PROTEIN YHGH"/>
    <property type="match status" value="1"/>
</dbReference>
<dbReference type="RefSeq" id="WP_015778788.1">
    <property type="nucleotide sequence ID" value="NC_013170.1"/>
</dbReference>
<dbReference type="InterPro" id="IPR051910">
    <property type="entry name" value="ComF/GntX_DNA_util-trans"/>
</dbReference>
<accession>C7MKX8</accession>
<dbReference type="OrthoDB" id="5242900at2"/>
<dbReference type="Pfam" id="PF18912">
    <property type="entry name" value="DZR_2"/>
    <property type="match status" value="1"/>
</dbReference>
<dbReference type="Proteomes" id="UP000000954">
    <property type="component" value="Chromosome"/>
</dbReference>
<organism evidence="3 4">
    <name type="scientific">Cryptobacterium curtum (strain ATCC 700683 / DSM 15641 / CCUG 43107 / 12-3)</name>
    <dbReference type="NCBI Taxonomy" id="469378"/>
    <lineage>
        <taxon>Bacteria</taxon>
        <taxon>Bacillati</taxon>
        <taxon>Actinomycetota</taxon>
        <taxon>Coriobacteriia</taxon>
        <taxon>Eggerthellales</taxon>
        <taxon>Eggerthellaceae</taxon>
        <taxon>Cryptobacterium</taxon>
    </lineage>
</organism>
<dbReference type="HOGENOM" id="CLU_054549_0_0_11"/>
<dbReference type="Gene3D" id="3.40.50.2020">
    <property type="match status" value="1"/>
</dbReference>
<dbReference type="STRING" id="469378.Ccur_12410"/>
<dbReference type="PANTHER" id="PTHR47505">
    <property type="entry name" value="DNA UTILIZATION PROTEIN YHGH"/>
    <property type="match status" value="1"/>
</dbReference>
<evidence type="ECO:0000256" key="1">
    <source>
        <dbReference type="ARBA" id="ARBA00008007"/>
    </source>
</evidence>
<name>C7MKX8_CRYCD</name>
<keyword evidence="3" id="KW-0808">Transferase</keyword>
<dbReference type="SUPFAM" id="SSF53271">
    <property type="entry name" value="PRTase-like"/>
    <property type="match status" value="1"/>
</dbReference>
<dbReference type="eggNOG" id="COG1040">
    <property type="taxonomic scope" value="Bacteria"/>
</dbReference>
<dbReference type="AlphaFoldDB" id="C7MKX8"/>
<dbReference type="CDD" id="cd06223">
    <property type="entry name" value="PRTases_typeI"/>
    <property type="match status" value="1"/>
</dbReference>
<evidence type="ECO:0000313" key="4">
    <source>
        <dbReference type="Proteomes" id="UP000000954"/>
    </source>
</evidence>
<dbReference type="InterPro" id="IPR044005">
    <property type="entry name" value="DZR_2"/>
</dbReference>
<dbReference type="InterPro" id="IPR000836">
    <property type="entry name" value="PRTase_dom"/>
</dbReference>
<keyword evidence="3" id="KW-0328">Glycosyltransferase</keyword>
<dbReference type="EMBL" id="CP001682">
    <property type="protein sequence ID" value="ACU94925.1"/>
    <property type="molecule type" value="Genomic_DNA"/>
</dbReference>
<sequence>MLEVLQQTSQVSCVASAVSSVVHDAAQFAADAFWPPRCAVCDAIGAVLCDSCRQNLPYIDQWKACPRCGAPWGAIQCSECNSFSLREAGLTTFPLDGCVSAVLFDAATARIATVCKDSGERRLAHDMAFTIACAIPSDWVEGATITFVPSTRAARLRRGFDHAEELASHVACFLGVPLAKTITLEHARDQRGLSRTERLENMRMTMQPCASSVSGRYIIVDDVHTTGATLYAAADILCRKGASAVYGATFARVY</sequence>
<comment type="similarity">
    <text evidence="1">Belongs to the ComF/GntX family.</text>
</comment>
<reference evidence="3 4" key="1">
    <citation type="journal article" date="2009" name="Stand. Genomic Sci.">
        <title>Complete genome sequence of Cryptobacterium curtum type strain (12-3).</title>
        <authorList>
            <person name="Mavrommatis K."/>
            <person name="Pukall R."/>
            <person name="Rohde C."/>
            <person name="Chen F."/>
            <person name="Sims D."/>
            <person name="Brettin T."/>
            <person name="Kuske C."/>
            <person name="Detter J.C."/>
            <person name="Han C."/>
            <person name="Lapidus A."/>
            <person name="Copeland A."/>
            <person name="Glavina Del Rio T."/>
            <person name="Nolan M."/>
            <person name="Lucas S."/>
            <person name="Tice H."/>
            <person name="Cheng J.F."/>
            <person name="Bruce D."/>
            <person name="Goodwin L."/>
            <person name="Pitluck S."/>
            <person name="Ovchinnikova G."/>
            <person name="Pati A."/>
            <person name="Ivanova N."/>
            <person name="Chen A."/>
            <person name="Palaniappan K."/>
            <person name="Chain P."/>
            <person name="D'haeseleer P."/>
            <person name="Goker M."/>
            <person name="Bristow J."/>
            <person name="Eisen J.A."/>
            <person name="Markowitz V."/>
            <person name="Hugenholtz P."/>
            <person name="Rohde M."/>
            <person name="Klenk H.P."/>
            <person name="Kyrpides N.C."/>
        </authorList>
    </citation>
    <scope>NUCLEOTIDE SEQUENCE [LARGE SCALE GENOMIC DNA]</scope>
    <source>
        <strain evidence="4">ATCC 700683 / DSM 15641 / 12-3</strain>
    </source>
</reference>
<dbReference type="KEGG" id="ccu:Ccur_12410"/>
<keyword evidence="4" id="KW-1185">Reference proteome</keyword>
<evidence type="ECO:0000313" key="3">
    <source>
        <dbReference type="EMBL" id="ACU94925.1"/>
    </source>
</evidence>
<gene>
    <name evidence="3" type="ordered locus">Ccur_12410</name>
</gene>
<protein>
    <submittedName>
        <fullName evidence="3">Predicted amidophosphoribosyltransferase</fullName>
    </submittedName>
</protein>
<feature type="domain" description="Double zinc ribbon" evidence="2">
    <location>
        <begin position="30"/>
        <end position="80"/>
    </location>
</feature>